<sequence>METTPVAESMLVIRLAERGDIAGLLRIYRDLIPEDPELSVEAAGMHFDALVRIPGSAVHIGVLNDNIVSTCTLIVIPNLTRGGQPYALIENVVTAAEHRGRGYGRQTLLHAVSSAWKHGCYKVMLLTGSSKPETLGFYQSAGFEQNKTGFQIRRIAPRAD</sequence>
<dbReference type="PROSITE" id="PS51186">
    <property type="entry name" value="GNAT"/>
    <property type="match status" value="1"/>
</dbReference>
<gene>
    <name evidence="2" type="ORF">E9677_11040</name>
</gene>
<dbReference type="PANTHER" id="PTHR13355:SF11">
    <property type="entry name" value="GLUCOSAMINE 6-PHOSPHATE N-ACETYLTRANSFERASE"/>
    <property type="match status" value="1"/>
</dbReference>
<keyword evidence="3" id="KW-1185">Reference proteome</keyword>
<reference evidence="2 3" key="1">
    <citation type="submission" date="2019-04" db="EMBL/GenBank/DDBJ databases">
        <title>Genome sequence of strain 7209-2.</title>
        <authorList>
            <person name="Gao J."/>
            <person name="Sun J."/>
        </authorList>
    </citation>
    <scope>NUCLEOTIDE SEQUENCE [LARGE SCALE GENOMIC DNA]</scope>
    <source>
        <strain evidence="2 3">7209-2</strain>
    </source>
</reference>
<name>A0ABY2QSP2_9HYPH</name>
<evidence type="ECO:0000313" key="3">
    <source>
        <dbReference type="Proteomes" id="UP000309667"/>
    </source>
</evidence>
<comment type="caution">
    <text evidence="2">The sequence shown here is derived from an EMBL/GenBank/DDBJ whole genome shotgun (WGS) entry which is preliminary data.</text>
</comment>
<dbReference type="EMBL" id="STGT01000003">
    <property type="protein sequence ID" value="THV13462.1"/>
    <property type="molecule type" value="Genomic_DNA"/>
</dbReference>
<dbReference type="RefSeq" id="WP_136558175.1">
    <property type="nucleotide sequence ID" value="NZ_STGT01000003.1"/>
</dbReference>
<dbReference type="Pfam" id="PF00583">
    <property type="entry name" value="Acetyltransf_1"/>
    <property type="match status" value="1"/>
</dbReference>
<dbReference type="InterPro" id="IPR016181">
    <property type="entry name" value="Acyl_CoA_acyltransferase"/>
</dbReference>
<dbReference type="InterPro" id="IPR000182">
    <property type="entry name" value="GNAT_dom"/>
</dbReference>
<dbReference type="PANTHER" id="PTHR13355">
    <property type="entry name" value="GLUCOSAMINE 6-PHOSPHATE N-ACETYLTRANSFERASE"/>
    <property type="match status" value="1"/>
</dbReference>
<feature type="domain" description="N-acetyltransferase" evidence="1">
    <location>
        <begin position="11"/>
        <end position="160"/>
    </location>
</feature>
<proteinExistence type="predicted"/>
<protein>
    <submittedName>
        <fullName evidence="2">GNAT family N-acetyltransferase</fullName>
    </submittedName>
</protein>
<dbReference type="Proteomes" id="UP000309667">
    <property type="component" value="Unassembled WGS sequence"/>
</dbReference>
<evidence type="ECO:0000313" key="2">
    <source>
        <dbReference type="EMBL" id="THV13462.1"/>
    </source>
</evidence>
<dbReference type="SUPFAM" id="SSF55729">
    <property type="entry name" value="Acyl-CoA N-acyltransferases (Nat)"/>
    <property type="match status" value="1"/>
</dbReference>
<accession>A0ABY2QSP2</accession>
<dbReference type="Gene3D" id="3.40.630.30">
    <property type="match status" value="1"/>
</dbReference>
<dbReference type="InterPro" id="IPR039143">
    <property type="entry name" value="GNPNAT1-like"/>
</dbReference>
<organism evidence="2 3">
    <name type="scientific">Rhizobium rhizophilum</name>
    <dbReference type="NCBI Taxonomy" id="1850373"/>
    <lineage>
        <taxon>Bacteria</taxon>
        <taxon>Pseudomonadati</taxon>
        <taxon>Pseudomonadota</taxon>
        <taxon>Alphaproteobacteria</taxon>
        <taxon>Hyphomicrobiales</taxon>
        <taxon>Rhizobiaceae</taxon>
        <taxon>Rhizobium/Agrobacterium group</taxon>
        <taxon>Rhizobium</taxon>
    </lineage>
</organism>
<dbReference type="CDD" id="cd04301">
    <property type="entry name" value="NAT_SF"/>
    <property type="match status" value="1"/>
</dbReference>
<evidence type="ECO:0000259" key="1">
    <source>
        <dbReference type="PROSITE" id="PS51186"/>
    </source>
</evidence>